<organism evidence="3 4">
    <name type="scientific">Niastella koreensis (strain DSM 17620 / KACC 11465 / NBRC 106392 / GR20-10)</name>
    <dbReference type="NCBI Taxonomy" id="700598"/>
    <lineage>
        <taxon>Bacteria</taxon>
        <taxon>Pseudomonadati</taxon>
        <taxon>Bacteroidota</taxon>
        <taxon>Chitinophagia</taxon>
        <taxon>Chitinophagales</taxon>
        <taxon>Chitinophagaceae</taxon>
        <taxon>Niastella</taxon>
    </lineage>
</organism>
<protein>
    <submittedName>
        <fullName evidence="3">Uncharacterized protein</fullName>
    </submittedName>
</protein>
<gene>
    <name evidence="3" type="ordered locus">Niako_3322</name>
</gene>
<dbReference type="OrthoDB" id="9799598at2"/>
<evidence type="ECO:0000313" key="4">
    <source>
        <dbReference type="Proteomes" id="UP000005438"/>
    </source>
</evidence>
<accession>G8TI34</accession>
<name>G8TI34_NIAKG</name>
<dbReference type="Gene3D" id="1.20.120.450">
    <property type="entry name" value="dinb family like domain"/>
    <property type="match status" value="1"/>
</dbReference>
<evidence type="ECO:0000256" key="2">
    <source>
        <dbReference type="ARBA" id="ARBA00022723"/>
    </source>
</evidence>
<dbReference type="SUPFAM" id="SSF109854">
    <property type="entry name" value="DinB/YfiT-like putative metalloenzymes"/>
    <property type="match status" value="1"/>
</dbReference>
<dbReference type="HOGENOM" id="CLU_129219_0_0_10"/>
<reference evidence="3 4" key="1">
    <citation type="submission" date="2011-12" db="EMBL/GenBank/DDBJ databases">
        <title>The complete genome of Niastella koreensis GR20-10.</title>
        <authorList>
            <consortium name="US DOE Joint Genome Institute (JGI-PGF)"/>
            <person name="Lucas S."/>
            <person name="Han J."/>
            <person name="Lapidus A."/>
            <person name="Bruce D."/>
            <person name="Goodwin L."/>
            <person name="Pitluck S."/>
            <person name="Peters L."/>
            <person name="Kyrpides N."/>
            <person name="Mavromatis K."/>
            <person name="Ivanova N."/>
            <person name="Mikhailova N."/>
            <person name="Davenport K."/>
            <person name="Saunders E."/>
            <person name="Detter J.C."/>
            <person name="Tapia R."/>
            <person name="Han C."/>
            <person name="Land M."/>
            <person name="Hauser L."/>
            <person name="Markowitz V."/>
            <person name="Cheng J.-F."/>
            <person name="Hugenholtz P."/>
            <person name="Woyke T."/>
            <person name="Wu D."/>
            <person name="Tindall B."/>
            <person name="Pomrenke H."/>
            <person name="Brambilla E."/>
            <person name="Klenk H.-P."/>
            <person name="Eisen J.A."/>
        </authorList>
    </citation>
    <scope>NUCLEOTIDE SEQUENCE [LARGE SCALE GENOMIC DNA]</scope>
    <source>
        <strain evidence="4">DSM 17620 / KACC 11465 / NBRC 106392 / GR20-10</strain>
    </source>
</reference>
<dbReference type="InterPro" id="IPR007837">
    <property type="entry name" value="DinB"/>
</dbReference>
<proteinExistence type="inferred from homology"/>
<dbReference type="Proteomes" id="UP000005438">
    <property type="component" value="Chromosome"/>
</dbReference>
<dbReference type="Pfam" id="PF05163">
    <property type="entry name" value="DinB"/>
    <property type="match status" value="1"/>
</dbReference>
<dbReference type="AlphaFoldDB" id="G8TI34"/>
<evidence type="ECO:0000256" key="1">
    <source>
        <dbReference type="ARBA" id="ARBA00008635"/>
    </source>
</evidence>
<comment type="similarity">
    <text evidence="1">Belongs to the DinB family.</text>
</comment>
<sequence length="147" mass="17526">MLENAINACPDDQWDDASRFLYIAYHTAFWTDYYLSDTPMEKDYRPPTPFTLSEFEDDQMPEREHGKSEVLAFLHHARQRLQCQLQNNNPEELLETHFVSEYRSFSFFELLLYNMRHVQHHAAQLNLLLRQGGTTPPDWVSREKENC</sequence>
<dbReference type="InterPro" id="IPR034660">
    <property type="entry name" value="DinB/YfiT-like"/>
</dbReference>
<keyword evidence="2" id="KW-0479">Metal-binding</keyword>
<evidence type="ECO:0000313" key="3">
    <source>
        <dbReference type="EMBL" id="AEV99637.1"/>
    </source>
</evidence>
<dbReference type="EMBL" id="CP003178">
    <property type="protein sequence ID" value="AEV99637.1"/>
    <property type="molecule type" value="Genomic_DNA"/>
</dbReference>
<dbReference type="KEGG" id="nko:Niako_3322"/>
<dbReference type="eggNOG" id="ENOG5032SFE">
    <property type="taxonomic scope" value="Bacteria"/>
</dbReference>